<evidence type="ECO:0000313" key="2">
    <source>
        <dbReference type="Proteomes" id="UP001057402"/>
    </source>
</evidence>
<protein>
    <submittedName>
        <fullName evidence="1">Uncharacterized protein</fullName>
    </submittedName>
</protein>
<reference evidence="2" key="1">
    <citation type="journal article" date="2023" name="Front. Plant Sci.">
        <title>Chromosomal-level genome assembly of Melastoma candidum provides insights into trichome evolution.</title>
        <authorList>
            <person name="Zhong Y."/>
            <person name="Wu W."/>
            <person name="Sun C."/>
            <person name="Zou P."/>
            <person name="Liu Y."/>
            <person name="Dai S."/>
            <person name="Zhou R."/>
        </authorList>
    </citation>
    <scope>NUCLEOTIDE SEQUENCE [LARGE SCALE GENOMIC DNA]</scope>
</reference>
<keyword evidence="2" id="KW-1185">Reference proteome</keyword>
<accession>A0ACB9RML1</accession>
<evidence type="ECO:0000313" key="1">
    <source>
        <dbReference type="EMBL" id="KAI4379697.1"/>
    </source>
</evidence>
<sequence>MCTVHSFPHNTDHCVTSVRSEFEGLLEKTQVEGNAYLSNPSDCSKLKDRFIAGRIIPTITTSTEMAIELVYMELWRAQDGGLPQHIRRLSFACIPHGRTCTSYGD</sequence>
<dbReference type="Proteomes" id="UP001057402">
    <property type="component" value="Chromosome 3"/>
</dbReference>
<name>A0ACB9RML1_9MYRT</name>
<gene>
    <name evidence="1" type="ORF">MLD38_005960</name>
</gene>
<organism evidence="1 2">
    <name type="scientific">Melastoma candidum</name>
    <dbReference type="NCBI Taxonomy" id="119954"/>
    <lineage>
        <taxon>Eukaryota</taxon>
        <taxon>Viridiplantae</taxon>
        <taxon>Streptophyta</taxon>
        <taxon>Embryophyta</taxon>
        <taxon>Tracheophyta</taxon>
        <taxon>Spermatophyta</taxon>
        <taxon>Magnoliopsida</taxon>
        <taxon>eudicotyledons</taxon>
        <taxon>Gunneridae</taxon>
        <taxon>Pentapetalae</taxon>
        <taxon>rosids</taxon>
        <taxon>malvids</taxon>
        <taxon>Myrtales</taxon>
        <taxon>Melastomataceae</taxon>
        <taxon>Melastomatoideae</taxon>
        <taxon>Melastomateae</taxon>
        <taxon>Melastoma</taxon>
    </lineage>
</organism>
<proteinExistence type="predicted"/>
<comment type="caution">
    <text evidence="1">The sequence shown here is derived from an EMBL/GenBank/DDBJ whole genome shotgun (WGS) entry which is preliminary data.</text>
</comment>
<dbReference type="EMBL" id="CM042882">
    <property type="protein sequence ID" value="KAI4379697.1"/>
    <property type="molecule type" value="Genomic_DNA"/>
</dbReference>